<evidence type="ECO:0000313" key="9">
    <source>
        <dbReference type="Proteomes" id="UP001626537"/>
    </source>
</evidence>
<gene>
    <name evidence="8" type="ORF">R0135_00650</name>
</gene>
<dbReference type="GO" id="GO:0008237">
    <property type="term" value="F:metallopeptidase activity"/>
    <property type="evidence" value="ECO:0007669"/>
    <property type="project" value="UniProtKB-KW"/>
</dbReference>
<dbReference type="PANTHER" id="PTHR22726:SF1">
    <property type="entry name" value="METALLOENDOPEPTIDASE OMA1, MITOCHONDRIAL"/>
    <property type="match status" value="1"/>
</dbReference>
<evidence type="ECO:0000256" key="6">
    <source>
        <dbReference type="RuleBase" id="RU003983"/>
    </source>
</evidence>
<protein>
    <submittedName>
        <fullName evidence="8">M48 family metalloprotease</fullName>
        <ecNumber evidence="8">3.4.24.-</ecNumber>
    </submittedName>
</protein>
<dbReference type="EMBL" id="CP136864">
    <property type="protein sequence ID" value="WOJ93692.1"/>
    <property type="molecule type" value="Genomic_DNA"/>
</dbReference>
<evidence type="ECO:0000256" key="2">
    <source>
        <dbReference type="ARBA" id="ARBA00022723"/>
    </source>
</evidence>
<organism evidence="8 9">
    <name type="scientific">Congregibacter variabilis</name>
    <dbReference type="NCBI Taxonomy" id="3081200"/>
    <lineage>
        <taxon>Bacteria</taxon>
        <taxon>Pseudomonadati</taxon>
        <taxon>Pseudomonadota</taxon>
        <taxon>Gammaproteobacteria</taxon>
        <taxon>Cellvibrionales</taxon>
        <taxon>Halieaceae</taxon>
        <taxon>Congregibacter</taxon>
    </lineage>
</organism>
<dbReference type="InterPro" id="IPR051156">
    <property type="entry name" value="Mito/Outer_Membr_Metalloprot"/>
</dbReference>
<dbReference type="CDD" id="cd07324">
    <property type="entry name" value="M48C_Oma1-like"/>
    <property type="match status" value="1"/>
</dbReference>
<keyword evidence="5 6" id="KW-0482">Metalloprotease</keyword>
<keyword evidence="3 6" id="KW-0378">Hydrolase</keyword>
<evidence type="ECO:0000256" key="1">
    <source>
        <dbReference type="ARBA" id="ARBA00022670"/>
    </source>
</evidence>
<evidence type="ECO:0000256" key="5">
    <source>
        <dbReference type="ARBA" id="ARBA00023049"/>
    </source>
</evidence>
<reference evidence="8 9" key="1">
    <citation type="submission" date="2023-10" db="EMBL/GenBank/DDBJ databases">
        <title>Two novel species belonging to the OM43/NOR5 clade.</title>
        <authorList>
            <person name="Park M."/>
        </authorList>
    </citation>
    <scope>NUCLEOTIDE SEQUENCE [LARGE SCALE GENOMIC DNA]</scope>
    <source>
        <strain evidence="8 9">IMCC43200</strain>
    </source>
</reference>
<evidence type="ECO:0000259" key="7">
    <source>
        <dbReference type="Pfam" id="PF01435"/>
    </source>
</evidence>
<dbReference type="RefSeq" id="WP_407348336.1">
    <property type="nucleotide sequence ID" value="NZ_CP136864.1"/>
</dbReference>
<keyword evidence="2" id="KW-0479">Metal-binding</keyword>
<comment type="similarity">
    <text evidence="6">Belongs to the peptidase M48 family.</text>
</comment>
<proteinExistence type="inferred from homology"/>
<comment type="cofactor">
    <cofactor evidence="6">
        <name>Zn(2+)</name>
        <dbReference type="ChEBI" id="CHEBI:29105"/>
    </cofactor>
    <text evidence="6">Binds 1 zinc ion per subunit.</text>
</comment>
<name>A0ABZ0I3R1_9GAMM</name>
<dbReference type="Pfam" id="PF01435">
    <property type="entry name" value="Peptidase_M48"/>
    <property type="match status" value="1"/>
</dbReference>
<dbReference type="PROSITE" id="PS51257">
    <property type="entry name" value="PROKAR_LIPOPROTEIN"/>
    <property type="match status" value="1"/>
</dbReference>
<feature type="domain" description="Peptidase M48" evidence="7">
    <location>
        <begin position="74"/>
        <end position="262"/>
    </location>
</feature>
<sequence>MKIQLSVCYRLILWSVLAVGFTSVGGCGSMQNKPPELAKADIERTAREIRSYPLPIKKRVLSEPHAEGSLYRVNQKIRDAATSVCRHVDENSVCWWDVDYDSERELNAYATDENRIVVFHDVMAYSASDSEIAMVLAHEMGHHIADHISESQGRAMVGALLGAVAMAAVQANAGPCYSYACQQNSQNAISNMAEAGALIGDRAYSVRQEKEADLISAYILQLAGYDLFASRQMLLKMGAASGREKTGFLATHPAGPERLASYDKVISRVLNDLDGMPGGESKPDVAVETDVIVAVHNSSGSTQQVTPLGVLQAEADAVAEAMMCISSIRLDKVSDESEHYTADCGDGESLDIECFDGGSCYIRD</sequence>
<dbReference type="PANTHER" id="PTHR22726">
    <property type="entry name" value="METALLOENDOPEPTIDASE OMA1"/>
    <property type="match status" value="1"/>
</dbReference>
<dbReference type="Gene3D" id="3.30.2010.10">
    <property type="entry name" value="Metalloproteases ('zincins'), catalytic domain"/>
    <property type="match status" value="1"/>
</dbReference>
<dbReference type="Proteomes" id="UP001626537">
    <property type="component" value="Chromosome"/>
</dbReference>
<keyword evidence="1 6" id="KW-0645">Protease</keyword>
<dbReference type="EC" id="3.4.24.-" evidence="8"/>
<keyword evidence="4 6" id="KW-0862">Zinc</keyword>
<evidence type="ECO:0000256" key="3">
    <source>
        <dbReference type="ARBA" id="ARBA00022801"/>
    </source>
</evidence>
<evidence type="ECO:0000313" key="8">
    <source>
        <dbReference type="EMBL" id="WOJ93692.1"/>
    </source>
</evidence>
<evidence type="ECO:0000256" key="4">
    <source>
        <dbReference type="ARBA" id="ARBA00022833"/>
    </source>
</evidence>
<keyword evidence="9" id="KW-1185">Reference proteome</keyword>
<accession>A0ABZ0I3R1</accession>
<dbReference type="InterPro" id="IPR001915">
    <property type="entry name" value="Peptidase_M48"/>
</dbReference>